<feature type="domain" description="Sulfatase N-terminal" evidence="10">
    <location>
        <begin position="278"/>
        <end position="554"/>
    </location>
</feature>
<feature type="binding site" evidence="8">
    <location>
        <position position="500"/>
    </location>
    <ligand>
        <name>Mn(2+)</name>
        <dbReference type="ChEBI" id="CHEBI:29035"/>
    </ligand>
</feature>
<evidence type="ECO:0000256" key="2">
    <source>
        <dbReference type="ARBA" id="ARBA00022475"/>
    </source>
</evidence>
<proteinExistence type="predicted"/>
<accession>A0AAP2GCQ8</accession>
<dbReference type="Pfam" id="PF00884">
    <property type="entry name" value="Sulfatase"/>
    <property type="match status" value="1"/>
</dbReference>
<comment type="caution">
    <text evidence="11">The sequence shown here is derived from an EMBL/GenBank/DDBJ whole genome shotgun (WGS) entry which is preliminary data.</text>
</comment>
<evidence type="ECO:0000256" key="8">
    <source>
        <dbReference type="PIRSR" id="PIRSR005091-3"/>
    </source>
</evidence>
<dbReference type="EMBL" id="JAHESC010000008">
    <property type="protein sequence ID" value="MBT1686407.1"/>
    <property type="molecule type" value="Genomic_DNA"/>
</dbReference>
<feature type="binding site" evidence="8">
    <location>
        <position position="285"/>
    </location>
    <ligand>
        <name>Mn(2+)</name>
        <dbReference type="ChEBI" id="CHEBI:29035"/>
    </ligand>
</feature>
<dbReference type="InterPro" id="IPR017850">
    <property type="entry name" value="Alkaline_phosphatase_core_sf"/>
</dbReference>
<sequence>MNLKVRELLVRTNIWWVLFLRLSLAMLLFSLCRVGFYLYNRDYFADMTAANFFAIMLGGLRFDLTAVLYTNMLVLVLMIVPLEIRFRAGYQAVVKWIFFVFNGVALVANVSDFIYFKFTGRRTTADVFQQFEHEQNMGGLLGRFLIDYWHATVWWIGLIVLMVWLYNKTRVQGPLIRNKWLFYSSGLAAMVGVAYLTVGGIRGGFQHSTRPITLNDAGKYVRDPKDVPLVLNTPFALYRTVGKTKIKKVHYFADEAALDSVFSPVRHGADSGAMRKLNVVVLVLESFSKEFVGFFNHDRENGTYQGYTPFLDSLLQHSRSYTYSLASGRKSIDALPSVIASVPSMGVPYVLSPFSGNRINSLGTILRDEGYHNSFFHGAPNGSMGFQAFMNIAGIEHYYGMTEYGNDADFDGWWGIWDDKFLQFMAHTQRDFPEPFFSAFFSVSSHHPFNVPDDYKARFTGGREPILKCIQYTDEALRQYFHTVSKYPWFKNTLFVITADHTSSNIMFDDSRTARGLFSIPIFFYRPDNSLTGLEPGLVQQSDIMPTVLGYLGYPHDYIAFGRDVFHSTDEIAWNYKDDVYQLYQGDYLMEFDGRRALALYNYKTDRMLRENIVKQYPDVVQGMEKKMRAIIQQYNNRMVDNNLVVK</sequence>
<dbReference type="Gene3D" id="3.40.720.10">
    <property type="entry name" value="Alkaline Phosphatase, subunit A"/>
    <property type="match status" value="1"/>
</dbReference>
<evidence type="ECO:0000259" key="10">
    <source>
        <dbReference type="Pfam" id="PF00884"/>
    </source>
</evidence>
<evidence type="ECO:0000256" key="7">
    <source>
        <dbReference type="PIRSR" id="PIRSR005091-2"/>
    </source>
</evidence>
<dbReference type="RefSeq" id="WP_254089645.1">
    <property type="nucleotide sequence ID" value="NZ_JAHESC010000008.1"/>
</dbReference>
<feature type="transmembrane region" description="Helical" evidence="9">
    <location>
        <begin position="96"/>
        <end position="116"/>
    </location>
</feature>
<keyword evidence="7" id="KW-0479">Metal-binding</keyword>
<dbReference type="PANTHER" id="PTHR47371:SF3">
    <property type="entry name" value="PHOSPHOGLYCEROL TRANSFERASE I"/>
    <property type="match status" value="1"/>
</dbReference>
<keyword evidence="3 9" id="KW-0812">Transmembrane</keyword>
<keyword evidence="11" id="KW-0378">Hydrolase</keyword>
<dbReference type="PIRSF" id="PIRSF005091">
    <property type="entry name" value="Mmb_sulf_HI1246"/>
    <property type="match status" value="1"/>
</dbReference>
<evidence type="ECO:0000256" key="1">
    <source>
        <dbReference type="ARBA" id="ARBA00004651"/>
    </source>
</evidence>
<protein>
    <submittedName>
        <fullName evidence="11">Sulfatase-like hydrolase/transferase</fullName>
    </submittedName>
</protein>
<keyword evidence="7" id="KW-0464">Manganese</keyword>
<dbReference type="GO" id="GO:0046872">
    <property type="term" value="F:metal ion binding"/>
    <property type="evidence" value="ECO:0007669"/>
    <property type="project" value="UniProtKB-KW"/>
</dbReference>
<name>A0AAP2GCQ8_9BACT</name>
<feature type="transmembrane region" description="Helical" evidence="9">
    <location>
        <begin position="14"/>
        <end position="36"/>
    </location>
</feature>
<keyword evidence="4 9" id="KW-1133">Transmembrane helix</keyword>
<dbReference type="Proteomes" id="UP001319180">
    <property type="component" value="Unassembled WGS sequence"/>
</dbReference>
<evidence type="ECO:0000256" key="9">
    <source>
        <dbReference type="SAM" id="Phobius"/>
    </source>
</evidence>
<feature type="binding site" evidence="7">
    <location>
        <position position="446"/>
    </location>
    <ligand>
        <name>substrate</name>
    </ligand>
</feature>
<organism evidence="11 12">
    <name type="scientific">Dawidia soli</name>
    <dbReference type="NCBI Taxonomy" id="2782352"/>
    <lineage>
        <taxon>Bacteria</taxon>
        <taxon>Pseudomonadati</taxon>
        <taxon>Bacteroidota</taxon>
        <taxon>Cytophagia</taxon>
        <taxon>Cytophagales</taxon>
        <taxon>Chryseotaleaceae</taxon>
        <taxon>Dawidia</taxon>
    </lineage>
</organism>
<gene>
    <name evidence="11" type="ORF">KK078_07565</name>
</gene>
<evidence type="ECO:0000313" key="11">
    <source>
        <dbReference type="EMBL" id="MBT1686407.1"/>
    </source>
</evidence>
<dbReference type="InterPro" id="IPR050448">
    <property type="entry name" value="OpgB/LTA_synthase_biosynth"/>
</dbReference>
<evidence type="ECO:0000256" key="6">
    <source>
        <dbReference type="PIRSR" id="PIRSR005091-1"/>
    </source>
</evidence>
<evidence type="ECO:0000256" key="4">
    <source>
        <dbReference type="ARBA" id="ARBA00022989"/>
    </source>
</evidence>
<dbReference type="GO" id="GO:0016787">
    <property type="term" value="F:hydrolase activity"/>
    <property type="evidence" value="ECO:0007669"/>
    <property type="project" value="UniProtKB-KW"/>
</dbReference>
<dbReference type="InterPro" id="IPR012160">
    <property type="entry name" value="LtaS-like"/>
</dbReference>
<comment type="subcellular location">
    <subcellularLocation>
        <location evidence="1">Cell membrane</location>
        <topology evidence="1">Multi-pass membrane protein</topology>
    </subcellularLocation>
</comment>
<feature type="active site" evidence="6">
    <location>
        <position position="331"/>
    </location>
</feature>
<feature type="binding site" evidence="8">
    <location>
        <position position="501"/>
    </location>
    <ligand>
        <name>Mn(2+)</name>
        <dbReference type="ChEBI" id="CHEBI:29035"/>
    </ligand>
</feature>
<evidence type="ECO:0000256" key="3">
    <source>
        <dbReference type="ARBA" id="ARBA00022692"/>
    </source>
</evidence>
<dbReference type="AlphaFoldDB" id="A0AAP2GCQ8"/>
<dbReference type="Gene3D" id="3.30.1120.80">
    <property type="match status" value="1"/>
</dbReference>
<feature type="transmembrane region" description="Helical" evidence="9">
    <location>
        <begin position="180"/>
        <end position="201"/>
    </location>
</feature>
<dbReference type="InterPro" id="IPR000917">
    <property type="entry name" value="Sulfatase_N"/>
</dbReference>
<dbReference type="SUPFAM" id="SSF53649">
    <property type="entry name" value="Alkaline phosphatase-like"/>
    <property type="match status" value="1"/>
</dbReference>
<dbReference type="PANTHER" id="PTHR47371">
    <property type="entry name" value="LIPOTEICHOIC ACID SYNTHASE"/>
    <property type="match status" value="1"/>
</dbReference>
<evidence type="ECO:0000256" key="5">
    <source>
        <dbReference type="ARBA" id="ARBA00023136"/>
    </source>
</evidence>
<feature type="transmembrane region" description="Helical" evidence="9">
    <location>
        <begin position="148"/>
        <end position="168"/>
    </location>
</feature>
<keyword evidence="2" id="KW-1003">Cell membrane</keyword>
<keyword evidence="5 9" id="KW-0472">Membrane</keyword>
<dbReference type="GO" id="GO:0005886">
    <property type="term" value="C:plasma membrane"/>
    <property type="evidence" value="ECO:0007669"/>
    <property type="project" value="UniProtKB-SubCell"/>
</dbReference>
<dbReference type="CDD" id="cd16015">
    <property type="entry name" value="LTA_synthase"/>
    <property type="match status" value="1"/>
</dbReference>
<keyword evidence="12" id="KW-1185">Reference proteome</keyword>
<feature type="transmembrane region" description="Helical" evidence="9">
    <location>
        <begin position="66"/>
        <end position="84"/>
    </location>
</feature>
<evidence type="ECO:0000313" key="12">
    <source>
        <dbReference type="Proteomes" id="UP001319180"/>
    </source>
</evidence>
<reference evidence="11 12" key="1">
    <citation type="submission" date="2021-05" db="EMBL/GenBank/DDBJ databases">
        <title>A Polyphasic approach of four new species of the genus Ohtaekwangia: Ohtaekwangia histidinii sp. nov., Ohtaekwangia cretensis sp. nov., Ohtaekwangia indiensis sp. nov., Ohtaekwangia reichenbachii sp. nov. from diverse environment.</title>
        <authorList>
            <person name="Octaviana S."/>
        </authorList>
    </citation>
    <scope>NUCLEOTIDE SEQUENCE [LARGE SCALE GENOMIC DNA]</scope>
    <source>
        <strain evidence="11 12">PWU37</strain>
    </source>
</reference>